<sequence length="157" mass="16074">MDIALIVLILGTAGYAGIMALLLALRRGTARPVLIGAASFVGVAAGFFAAVGLARLAHWGVLGLVAALVGGGTYLALSGDLGGRRAGRAALVASVVVTCAAVFVSYLAPMAYVVTVSTYLLLRLWVRTRPALMIMSTAFCGLLVVALGVFYVGVSRM</sequence>
<reference evidence="2 3" key="1">
    <citation type="submission" date="2021-05" db="EMBL/GenBank/DDBJ databases">
        <title>Kineosporia and Streptomyces sp. nov. two new marine actinobacteria isolated from Coral.</title>
        <authorList>
            <person name="Buangrab K."/>
            <person name="Sutthacheep M."/>
            <person name="Yeemin T."/>
            <person name="Harunari E."/>
            <person name="Igarashi Y."/>
            <person name="Kanchanasin P."/>
            <person name="Tanasupawat S."/>
            <person name="Phongsopitanun W."/>
        </authorList>
    </citation>
    <scope>NUCLEOTIDE SEQUENCE [LARGE SCALE GENOMIC DNA]</scope>
    <source>
        <strain evidence="2 3">J2-2</strain>
    </source>
</reference>
<keyword evidence="1" id="KW-1133">Transmembrane helix</keyword>
<comment type="caution">
    <text evidence="2">The sequence shown here is derived from an EMBL/GenBank/DDBJ whole genome shotgun (WGS) entry which is preliminary data.</text>
</comment>
<name>A0ABS5TSA9_9ACTN</name>
<protein>
    <submittedName>
        <fullName evidence="2">Uncharacterized protein</fullName>
    </submittedName>
</protein>
<organism evidence="2 3">
    <name type="scientific">Kineosporia corallincola</name>
    <dbReference type="NCBI Taxonomy" id="2835133"/>
    <lineage>
        <taxon>Bacteria</taxon>
        <taxon>Bacillati</taxon>
        <taxon>Actinomycetota</taxon>
        <taxon>Actinomycetes</taxon>
        <taxon>Kineosporiales</taxon>
        <taxon>Kineosporiaceae</taxon>
        <taxon>Kineosporia</taxon>
    </lineage>
</organism>
<proteinExistence type="predicted"/>
<dbReference type="RefSeq" id="WP_214160237.1">
    <property type="nucleotide sequence ID" value="NZ_JAHBAY010000019.1"/>
</dbReference>
<feature type="transmembrane region" description="Helical" evidence="1">
    <location>
        <begin position="57"/>
        <end position="77"/>
    </location>
</feature>
<accession>A0ABS5TSA9</accession>
<feature type="transmembrane region" description="Helical" evidence="1">
    <location>
        <begin position="6"/>
        <end position="25"/>
    </location>
</feature>
<dbReference type="EMBL" id="JAHBAY010000019">
    <property type="protein sequence ID" value="MBT0773697.1"/>
    <property type="molecule type" value="Genomic_DNA"/>
</dbReference>
<feature type="transmembrane region" description="Helical" evidence="1">
    <location>
        <begin position="89"/>
        <end position="112"/>
    </location>
</feature>
<evidence type="ECO:0000313" key="2">
    <source>
        <dbReference type="EMBL" id="MBT0773697.1"/>
    </source>
</evidence>
<evidence type="ECO:0000256" key="1">
    <source>
        <dbReference type="SAM" id="Phobius"/>
    </source>
</evidence>
<feature type="transmembrane region" description="Helical" evidence="1">
    <location>
        <begin position="32"/>
        <end position="51"/>
    </location>
</feature>
<feature type="transmembrane region" description="Helical" evidence="1">
    <location>
        <begin position="132"/>
        <end position="154"/>
    </location>
</feature>
<keyword evidence="1" id="KW-0812">Transmembrane</keyword>
<keyword evidence="1" id="KW-0472">Membrane</keyword>
<evidence type="ECO:0000313" key="3">
    <source>
        <dbReference type="Proteomes" id="UP001197247"/>
    </source>
</evidence>
<gene>
    <name evidence="2" type="ORF">KIH74_32430</name>
</gene>
<keyword evidence="3" id="KW-1185">Reference proteome</keyword>
<dbReference type="Proteomes" id="UP001197247">
    <property type="component" value="Unassembled WGS sequence"/>
</dbReference>